<organism evidence="2 3">
    <name type="scientific">Daphnia galeata</name>
    <dbReference type="NCBI Taxonomy" id="27404"/>
    <lineage>
        <taxon>Eukaryota</taxon>
        <taxon>Metazoa</taxon>
        <taxon>Ecdysozoa</taxon>
        <taxon>Arthropoda</taxon>
        <taxon>Crustacea</taxon>
        <taxon>Branchiopoda</taxon>
        <taxon>Diplostraca</taxon>
        <taxon>Cladocera</taxon>
        <taxon>Anomopoda</taxon>
        <taxon>Daphniidae</taxon>
        <taxon>Daphnia</taxon>
    </lineage>
</organism>
<proteinExistence type="predicted"/>
<name>A0A8J2RN66_9CRUS</name>
<comment type="caution">
    <text evidence="2">The sequence shown here is derived from an EMBL/GenBank/DDBJ whole genome shotgun (WGS) entry which is preliminary data.</text>
</comment>
<reference evidence="2" key="1">
    <citation type="submission" date="2021-11" db="EMBL/GenBank/DDBJ databases">
        <authorList>
            <person name="Schell T."/>
        </authorList>
    </citation>
    <scope>NUCLEOTIDE SEQUENCE</scope>
    <source>
        <strain evidence="2">M5</strain>
    </source>
</reference>
<dbReference type="AlphaFoldDB" id="A0A8J2RN66"/>
<keyword evidence="3" id="KW-1185">Reference proteome</keyword>
<accession>A0A8J2RN66</accession>
<dbReference type="EMBL" id="CAKKLH010000278">
    <property type="protein sequence ID" value="CAH0107735.1"/>
    <property type="molecule type" value="Genomic_DNA"/>
</dbReference>
<dbReference type="OrthoDB" id="6377407at2759"/>
<gene>
    <name evidence="2" type="ORF">DGAL_LOCUS11068</name>
</gene>
<dbReference type="Proteomes" id="UP000789390">
    <property type="component" value="Unassembled WGS sequence"/>
</dbReference>
<feature type="chain" id="PRO_5035195826" evidence="1">
    <location>
        <begin position="21"/>
        <end position="305"/>
    </location>
</feature>
<evidence type="ECO:0000313" key="2">
    <source>
        <dbReference type="EMBL" id="CAH0107735.1"/>
    </source>
</evidence>
<protein>
    <submittedName>
        <fullName evidence="2">Uncharacterized protein</fullName>
    </submittedName>
</protein>
<evidence type="ECO:0000256" key="1">
    <source>
        <dbReference type="SAM" id="SignalP"/>
    </source>
</evidence>
<evidence type="ECO:0000313" key="3">
    <source>
        <dbReference type="Proteomes" id="UP000789390"/>
    </source>
</evidence>
<keyword evidence="1" id="KW-0732">Signal</keyword>
<sequence length="305" mass="33249">MKLLLVMLLVSGLLIGESRAQGPFVRFFNNIFTNFRNRLGLGVKSTTSTALLSTVTVTTTITESIGLSSPDVGFVPSIIQEPEIITEMASTDSNTFTTITEETTDVASTDNPLIINKVELPIESSTPAENDQVELEIGTEGPELDHSDASVIEALAQVMLEVPTTTPESLTTPQNVVSETEAIVIKNVPPVLNSTTFSTLAPKRTIHFTRPSWTPTFLKLANRASTSRYFFPATFRRPKVDDSAISEIELHTENFVLSPSKPLSVENSLAPRIPYVVKRHVDIESSMTALNQQQSSVLSVRAATD</sequence>
<feature type="signal peptide" evidence="1">
    <location>
        <begin position="1"/>
        <end position="20"/>
    </location>
</feature>